<dbReference type="EMBL" id="CP069798">
    <property type="protein sequence ID" value="QRQ81779.1"/>
    <property type="molecule type" value="Genomic_DNA"/>
</dbReference>
<dbReference type="InterPro" id="IPR003583">
    <property type="entry name" value="Hlx-hairpin-Hlx_DNA-bd_motif"/>
</dbReference>
<dbReference type="InterPro" id="IPR051675">
    <property type="entry name" value="Endo/Exo/Phosphatase_dom_1"/>
</dbReference>
<dbReference type="NCBIfam" id="TIGR00426">
    <property type="entry name" value="competence protein ComEA helix-hairpin-helix repeat region"/>
    <property type="match status" value="1"/>
</dbReference>
<evidence type="ECO:0000313" key="4">
    <source>
        <dbReference type="Proteomes" id="UP000653156"/>
    </source>
</evidence>
<dbReference type="Gene3D" id="1.10.150.280">
    <property type="entry name" value="AF1531-like domain"/>
    <property type="match status" value="1"/>
</dbReference>
<dbReference type="GO" id="GO:0015628">
    <property type="term" value="P:protein secretion by the type II secretion system"/>
    <property type="evidence" value="ECO:0007669"/>
    <property type="project" value="TreeGrafter"/>
</dbReference>
<evidence type="ECO:0000256" key="1">
    <source>
        <dbReference type="SAM" id="SignalP"/>
    </source>
</evidence>
<dbReference type="AlphaFoldDB" id="A0A892ZLL2"/>
<dbReference type="InterPro" id="IPR004509">
    <property type="entry name" value="Competence_ComEA_HhH"/>
</dbReference>
<dbReference type="GO" id="GO:0003677">
    <property type="term" value="F:DNA binding"/>
    <property type="evidence" value="ECO:0007669"/>
    <property type="project" value="UniProtKB-KW"/>
</dbReference>
<feature type="signal peptide" evidence="1">
    <location>
        <begin position="1"/>
        <end position="19"/>
    </location>
</feature>
<dbReference type="GO" id="GO:0006281">
    <property type="term" value="P:DNA repair"/>
    <property type="evidence" value="ECO:0007669"/>
    <property type="project" value="InterPro"/>
</dbReference>
<dbReference type="SMART" id="SM00278">
    <property type="entry name" value="HhH1"/>
    <property type="match status" value="2"/>
</dbReference>
<gene>
    <name evidence="3" type="ORF">JQU52_14065</name>
</gene>
<dbReference type="InterPro" id="IPR010994">
    <property type="entry name" value="RuvA_2-like"/>
</dbReference>
<evidence type="ECO:0000313" key="3">
    <source>
        <dbReference type="EMBL" id="QRQ81779.1"/>
    </source>
</evidence>
<proteinExistence type="predicted"/>
<sequence>MKKFLFLVISLFSLSWALAAVNINTASVQELQTLPNIGPAKAQAIVEYRTQHGGFKSIEEIQKVKGIGAATFEKMKADISVGGGAKPAAAKPAAAKPATK</sequence>
<dbReference type="Proteomes" id="UP000653156">
    <property type="component" value="Chromosome"/>
</dbReference>
<dbReference type="Pfam" id="PF12836">
    <property type="entry name" value="HHH_3"/>
    <property type="match status" value="1"/>
</dbReference>
<reference evidence="3" key="1">
    <citation type="submission" date="2021-02" db="EMBL/GenBank/DDBJ databases">
        <title>Neisseriaceae sp. 26B isolated from the cloaca of a Common Toad-headed Turtle (Mesoclemmys nasuta).</title>
        <authorList>
            <person name="Spergser J."/>
            <person name="Busse H.-J."/>
        </authorList>
    </citation>
    <scope>NUCLEOTIDE SEQUENCE</scope>
    <source>
        <strain evidence="3">26B</strain>
    </source>
</reference>
<feature type="chain" id="PRO_5034630837" evidence="1">
    <location>
        <begin position="20"/>
        <end position="100"/>
    </location>
</feature>
<dbReference type="PANTHER" id="PTHR21180">
    <property type="entry name" value="ENDONUCLEASE/EXONUCLEASE/PHOSPHATASE FAMILY DOMAIN-CONTAINING PROTEIN 1"/>
    <property type="match status" value="1"/>
</dbReference>
<organism evidence="3 4">
    <name type="scientific">Paralysiella testudinis</name>
    <dbReference type="NCBI Taxonomy" id="2809020"/>
    <lineage>
        <taxon>Bacteria</taxon>
        <taxon>Pseudomonadati</taxon>
        <taxon>Pseudomonadota</taxon>
        <taxon>Betaproteobacteria</taxon>
        <taxon>Neisseriales</taxon>
        <taxon>Neisseriaceae</taxon>
        <taxon>Paralysiella</taxon>
    </lineage>
</organism>
<feature type="domain" description="Helix-hairpin-helix DNA-binding motif class 1" evidence="2">
    <location>
        <begin position="29"/>
        <end position="48"/>
    </location>
</feature>
<accession>A0A892ZLL2</accession>
<evidence type="ECO:0000259" key="2">
    <source>
        <dbReference type="SMART" id="SM00278"/>
    </source>
</evidence>
<protein>
    <submittedName>
        <fullName evidence="3">ComEA family DNA-binding protein</fullName>
    </submittedName>
</protein>
<dbReference type="RefSeq" id="WP_230339080.1">
    <property type="nucleotide sequence ID" value="NZ_CP069798.1"/>
</dbReference>
<keyword evidence="3" id="KW-0238">DNA-binding</keyword>
<name>A0A892ZLL2_9NEIS</name>
<dbReference type="GO" id="GO:0015627">
    <property type="term" value="C:type II protein secretion system complex"/>
    <property type="evidence" value="ECO:0007669"/>
    <property type="project" value="TreeGrafter"/>
</dbReference>
<dbReference type="PANTHER" id="PTHR21180:SF32">
    <property type="entry name" value="ENDONUCLEASE_EXONUCLEASE_PHOSPHATASE FAMILY DOMAIN-CONTAINING PROTEIN 1"/>
    <property type="match status" value="1"/>
</dbReference>
<feature type="domain" description="Helix-hairpin-helix DNA-binding motif class 1" evidence="2">
    <location>
        <begin position="59"/>
        <end position="78"/>
    </location>
</feature>
<dbReference type="KEGG" id="ptes:JQU52_14065"/>
<keyword evidence="4" id="KW-1185">Reference proteome</keyword>
<keyword evidence="1" id="KW-0732">Signal</keyword>
<dbReference type="SUPFAM" id="SSF47781">
    <property type="entry name" value="RuvA domain 2-like"/>
    <property type="match status" value="1"/>
</dbReference>